<accession>A0A6A6MID8</accession>
<comment type="caution">
    <text evidence="3">The sequence shown here is derived from an EMBL/GenBank/DDBJ whole genome shotgun (WGS) entry which is preliminary data.</text>
</comment>
<evidence type="ECO:0000256" key="1">
    <source>
        <dbReference type="ARBA" id="ARBA00007240"/>
    </source>
</evidence>
<proteinExistence type="inferred from homology"/>
<dbReference type="Proteomes" id="UP000467840">
    <property type="component" value="Chromosome 14"/>
</dbReference>
<keyword evidence="2" id="KW-0119">Carbohydrate metabolism</keyword>
<dbReference type="InterPro" id="IPR008811">
    <property type="entry name" value="Glycosyl_hydrolases_36"/>
</dbReference>
<dbReference type="SUPFAM" id="SSF51445">
    <property type="entry name" value="(Trans)glycosidases"/>
    <property type="match status" value="1"/>
</dbReference>
<sequence length="108" mass="11873">MPDLAVDMIVQGGIGLVNPNQGGDFYEAMHSYLADVGINGVKVDVTHSLEYVCEDYGGRVQLAKAYYDGLTKSLKKNLEELDSFQVMTSGLKSQMDIPWEFTGCKEST</sequence>
<protein>
    <submittedName>
        <fullName evidence="3">Uncharacterized protein</fullName>
    </submittedName>
</protein>
<reference evidence="3 4" key="1">
    <citation type="journal article" date="2020" name="Mol. Plant">
        <title>The Chromosome-Based Rubber Tree Genome Provides New Insights into Spurge Genome Evolution and Rubber Biosynthesis.</title>
        <authorList>
            <person name="Liu J."/>
            <person name="Shi C."/>
            <person name="Shi C.C."/>
            <person name="Li W."/>
            <person name="Zhang Q.J."/>
            <person name="Zhang Y."/>
            <person name="Li K."/>
            <person name="Lu H.F."/>
            <person name="Shi C."/>
            <person name="Zhu S.T."/>
            <person name="Xiao Z.Y."/>
            <person name="Nan H."/>
            <person name="Yue Y."/>
            <person name="Zhu X.G."/>
            <person name="Wu Y."/>
            <person name="Hong X.N."/>
            <person name="Fan G.Y."/>
            <person name="Tong Y."/>
            <person name="Zhang D."/>
            <person name="Mao C.L."/>
            <person name="Liu Y.L."/>
            <person name="Hao S.J."/>
            <person name="Liu W.Q."/>
            <person name="Lv M.Q."/>
            <person name="Zhang H.B."/>
            <person name="Liu Y."/>
            <person name="Hu-Tang G.R."/>
            <person name="Wang J.P."/>
            <person name="Wang J.H."/>
            <person name="Sun Y.H."/>
            <person name="Ni S.B."/>
            <person name="Chen W.B."/>
            <person name="Zhang X.C."/>
            <person name="Jiao Y.N."/>
            <person name="Eichler E.E."/>
            <person name="Li G.H."/>
            <person name="Liu X."/>
            <person name="Gao L.Z."/>
        </authorList>
    </citation>
    <scope>NUCLEOTIDE SEQUENCE [LARGE SCALE GENOMIC DNA]</scope>
    <source>
        <strain evidence="4">cv. GT1</strain>
        <tissue evidence="3">Leaf</tissue>
    </source>
</reference>
<comment type="similarity">
    <text evidence="1">Belongs to the glycosyl hydrolases 36 family.</text>
</comment>
<evidence type="ECO:0000313" key="3">
    <source>
        <dbReference type="EMBL" id="KAF2312727.1"/>
    </source>
</evidence>
<organism evidence="3 4">
    <name type="scientific">Hevea brasiliensis</name>
    <name type="common">Para rubber tree</name>
    <name type="synonym">Siphonia brasiliensis</name>
    <dbReference type="NCBI Taxonomy" id="3981"/>
    <lineage>
        <taxon>Eukaryota</taxon>
        <taxon>Viridiplantae</taxon>
        <taxon>Streptophyta</taxon>
        <taxon>Embryophyta</taxon>
        <taxon>Tracheophyta</taxon>
        <taxon>Spermatophyta</taxon>
        <taxon>Magnoliopsida</taxon>
        <taxon>eudicotyledons</taxon>
        <taxon>Gunneridae</taxon>
        <taxon>Pentapetalae</taxon>
        <taxon>rosids</taxon>
        <taxon>fabids</taxon>
        <taxon>Malpighiales</taxon>
        <taxon>Euphorbiaceae</taxon>
        <taxon>Crotonoideae</taxon>
        <taxon>Micrandreae</taxon>
        <taxon>Hevea</taxon>
    </lineage>
</organism>
<gene>
    <name evidence="3" type="ORF">GH714_039785</name>
</gene>
<keyword evidence="4" id="KW-1185">Reference proteome</keyword>
<dbReference type="PANTHER" id="PTHR31268:SF12">
    <property type="entry name" value="GALACTINOL--SUCROSE GALACTOSYLTRANSFERASE"/>
    <property type="match status" value="1"/>
</dbReference>
<dbReference type="Pfam" id="PF05691">
    <property type="entry name" value="Raffinose_syn"/>
    <property type="match status" value="1"/>
</dbReference>
<evidence type="ECO:0000256" key="2">
    <source>
        <dbReference type="ARBA" id="ARBA00023277"/>
    </source>
</evidence>
<dbReference type="PANTHER" id="PTHR31268">
    <property type="match status" value="1"/>
</dbReference>
<name>A0A6A6MID8_HEVBR</name>
<dbReference type="InterPro" id="IPR017853">
    <property type="entry name" value="GH"/>
</dbReference>
<dbReference type="AlphaFoldDB" id="A0A6A6MID8"/>
<dbReference type="EMBL" id="JAAGAX010000006">
    <property type="protein sequence ID" value="KAF2312727.1"/>
    <property type="molecule type" value="Genomic_DNA"/>
</dbReference>
<evidence type="ECO:0000313" key="4">
    <source>
        <dbReference type="Proteomes" id="UP000467840"/>
    </source>
</evidence>